<dbReference type="RefSeq" id="XP_002956022.1">
    <property type="nucleotide sequence ID" value="XM_002955976.1"/>
</dbReference>
<reference evidence="2 3" key="1">
    <citation type="journal article" date="2010" name="Science">
        <title>Genomic analysis of organismal complexity in the multicellular green alga Volvox carteri.</title>
        <authorList>
            <person name="Prochnik S.E."/>
            <person name="Umen J."/>
            <person name="Nedelcu A.M."/>
            <person name="Hallmann A."/>
            <person name="Miller S.M."/>
            <person name="Nishii I."/>
            <person name="Ferris P."/>
            <person name="Kuo A."/>
            <person name="Mitros T."/>
            <person name="Fritz-Laylin L.K."/>
            <person name="Hellsten U."/>
            <person name="Chapman J."/>
            <person name="Simakov O."/>
            <person name="Rensing S.A."/>
            <person name="Terry A."/>
            <person name="Pangilinan J."/>
            <person name="Kapitonov V."/>
            <person name="Jurka J."/>
            <person name="Salamov A."/>
            <person name="Shapiro H."/>
            <person name="Schmutz J."/>
            <person name="Grimwood J."/>
            <person name="Lindquist E."/>
            <person name="Lucas S."/>
            <person name="Grigoriev I.V."/>
            <person name="Schmitt R."/>
            <person name="Kirk D."/>
            <person name="Rokhsar D.S."/>
        </authorList>
    </citation>
    <scope>NUCLEOTIDE SEQUENCE [LARGE SCALE GENOMIC DNA]</scope>
    <source>
        <strain evidence="3">f. Nagariensis / Eve</strain>
    </source>
</reference>
<evidence type="ECO:0000313" key="2">
    <source>
        <dbReference type="EMBL" id="EFJ42982.1"/>
    </source>
</evidence>
<organism evidence="3">
    <name type="scientific">Volvox carteri f. nagariensis</name>
    <dbReference type="NCBI Taxonomy" id="3068"/>
    <lineage>
        <taxon>Eukaryota</taxon>
        <taxon>Viridiplantae</taxon>
        <taxon>Chlorophyta</taxon>
        <taxon>core chlorophytes</taxon>
        <taxon>Chlorophyceae</taxon>
        <taxon>CS clade</taxon>
        <taxon>Chlamydomonadales</taxon>
        <taxon>Volvocaceae</taxon>
        <taxon>Volvox</taxon>
    </lineage>
</organism>
<dbReference type="Proteomes" id="UP000001058">
    <property type="component" value="Unassembled WGS sequence"/>
</dbReference>
<dbReference type="OrthoDB" id="535741at2759"/>
<sequence length="565" mass="60136">MPGILGIGRSAAMLGMHPRNTSKAAAASGAGRLAFISLCIITTPAPDACSLLLEQSVTAQTLHSGATSTRQTTREGKVQELTGDGQNGKIINNYLLGSDDSIMAGLSVNNNNEALQHAGQQIRVSLLPLSKNDSKSSDGNNNAVLEDATADDSKQVSSKTYGSQMPYTAVARKLAQVSTTANNPKQDASSKDVSVTDRQPVTNLTSVIFLLNYCGLKNLYNASTFRKIWLNDPGTPANAFTMQNYVSYCSQGMAQMPSASQLIFNVELPCNGVWYHPFMRNRPFDLSKNCGTTEKLYMFNKATEIVENASRISISSIRQRIAILPQNNPCSSTWGDWKILGNEPKSTYYPSFPVPAIYISFRSKYEPFENLTTEDDNSVNIYTYKGDRSLVDSFWRTQHVKALKAGGLTEYRDDGWSGVVVRLVRVMPGDSAVVVVCRSSGPTESQGGNTCSDGLDNDCDGLVDAEQDGDCNASTTPSQPTLSDATSTATTCAAACKADVAKASSKATTTFTRSPKIPATTSKYCFLSTATTGSTIPIPAAAVTAAAVAAPTTTPAAAASTPRAP</sequence>
<dbReference type="AlphaFoldDB" id="D8UBD1"/>
<gene>
    <name evidence="2" type="ORF">VOLCADRAFT_96931</name>
</gene>
<feature type="region of interest" description="Disordered" evidence="1">
    <location>
        <begin position="130"/>
        <end position="161"/>
    </location>
</feature>
<keyword evidence="3" id="KW-1185">Reference proteome</keyword>
<evidence type="ECO:0000256" key="1">
    <source>
        <dbReference type="SAM" id="MobiDB-lite"/>
    </source>
</evidence>
<name>D8UBD1_VOLCA</name>
<dbReference type="KEGG" id="vcn:VOLCADRAFT_96931"/>
<dbReference type="InParanoid" id="D8UBD1"/>
<feature type="region of interest" description="Disordered" evidence="1">
    <location>
        <begin position="64"/>
        <end position="83"/>
    </location>
</feature>
<evidence type="ECO:0000313" key="3">
    <source>
        <dbReference type="Proteomes" id="UP000001058"/>
    </source>
</evidence>
<dbReference type="GeneID" id="9615177"/>
<protein>
    <submittedName>
        <fullName evidence="2">Uncharacterized protein</fullName>
    </submittedName>
</protein>
<accession>D8UBD1</accession>
<proteinExistence type="predicted"/>
<dbReference type="EMBL" id="GL378377">
    <property type="protein sequence ID" value="EFJ42982.1"/>
    <property type="molecule type" value="Genomic_DNA"/>
</dbReference>